<evidence type="ECO:0000313" key="3">
    <source>
        <dbReference type="Proteomes" id="UP001437256"/>
    </source>
</evidence>
<dbReference type="EMBL" id="JBBXMP010000120">
    <property type="protein sequence ID" value="KAL0061884.1"/>
    <property type="molecule type" value="Genomic_DNA"/>
</dbReference>
<evidence type="ECO:0000313" key="2">
    <source>
        <dbReference type="EMBL" id="KAL0061884.1"/>
    </source>
</evidence>
<comment type="caution">
    <text evidence="2">The sequence shown here is derived from an EMBL/GenBank/DDBJ whole genome shotgun (WGS) entry which is preliminary data.</text>
</comment>
<sequence length="150" mass="17083">MELRCVHADRILMHDCDQYTDGREHHNDKDMSDDAGSEGSFIVSEPKAEELDLNGYLCDGFVVSDNKIEWEDDDPATASDEEESAPGPASASGLINQRLESETSSVNLIMNLVLLHLYIRWYFDVVGIHFTVVYYSDPENPRPVLIRLWY</sequence>
<reference evidence="2 3" key="1">
    <citation type="submission" date="2024-05" db="EMBL/GenBank/DDBJ databases">
        <title>A draft genome resource for the thread blight pathogen Marasmius tenuissimus strain MS-2.</title>
        <authorList>
            <person name="Yulfo-Soto G.E."/>
            <person name="Baruah I.K."/>
            <person name="Amoako-Attah I."/>
            <person name="Bukari Y."/>
            <person name="Meinhardt L.W."/>
            <person name="Bailey B.A."/>
            <person name="Cohen S.P."/>
        </authorList>
    </citation>
    <scope>NUCLEOTIDE SEQUENCE [LARGE SCALE GENOMIC DNA]</scope>
    <source>
        <strain evidence="2 3">MS-2</strain>
    </source>
</reference>
<accession>A0ABR2ZLS5</accession>
<protein>
    <submittedName>
        <fullName evidence="2">Uncharacterized protein</fullName>
    </submittedName>
</protein>
<feature type="region of interest" description="Disordered" evidence="1">
    <location>
        <begin position="72"/>
        <end position="93"/>
    </location>
</feature>
<feature type="compositionally biased region" description="Acidic residues" evidence="1">
    <location>
        <begin position="72"/>
        <end position="84"/>
    </location>
</feature>
<gene>
    <name evidence="2" type="ORF">AAF712_011260</name>
</gene>
<proteinExistence type="predicted"/>
<keyword evidence="3" id="KW-1185">Reference proteome</keyword>
<organism evidence="2 3">
    <name type="scientific">Marasmius tenuissimus</name>
    <dbReference type="NCBI Taxonomy" id="585030"/>
    <lineage>
        <taxon>Eukaryota</taxon>
        <taxon>Fungi</taxon>
        <taxon>Dikarya</taxon>
        <taxon>Basidiomycota</taxon>
        <taxon>Agaricomycotina</taxon>
        <taxon>Agaricomycetes</taxon>
        <taxon>Agaricomycetidae</taxon>
        <taxon>Agaricales</taxon>
        <taxon>Marasmiineae</taxon>
        <taxon>Marasmiaceae</taxon>
        <taxon>Marasmius</taxon>
    </lineage>
</organism>
<evidence type="ECO:0000256" key="1">
    <source>
        <dbReference type="SAM" id="MobiDB-lite"/>
    </source>
</evidence>
<dbReference type="Proteomes" id="UP001437256">
    <property type="component" value="Unassembled WGS sequence"/>
</dbReference>
<name>A0ABR2ZLS5_9AGAR</name>